<evidence type="ECO:0000313" key="3">
    <source>
        <dbReference type="EMBL" id="SAL67962.1"/>
    </source>
</evidence>
<dbReference type="RefSeq" id="WP_235008028.1">
    <property type="nucleotide sequence ID" value="NZ_FCNW02000098.1"/>
</dbReference>
<dbReference type="PANTHER" id="PTHR40269:SF1">
    <property type="entry name" value="OUTER MEMBRANE PROTEIN"/>
    <property type="match status" value="1"/>
</dbReference>
<dbReference type="EMBL" id="FCNW02000098">
    <property type="protein sequence ID" value="SAL67962.1"/>
    <property type="molecule type" value="Genomic_DNA"/>
</dbReference>
<feature type="chain" id="PRO_5011121384" description="DUF3300 domain-containing protein" evidence="2">
    <location>
        <begin position="33"/>
        <end position="504"/>
    </location>
</feature>
<sequence>MKRGTMYVGRIASRAAATALSTCAILALNAIASTGSLTLAQTPPPPAAAPAAPADAAPAAPKLDAQQLDALTAPIAAYPDPLLAQLLMAATFPDDVVAAAAWSKAHPDLKGDDAVKAVTSMPWDPSVQSLVAFPQALATMAQNPNWVEAIGQAFLAQSGDVMDSVQRLRQKAYAAGNLKTSPQQKVEVQQTTQTIVIQPANPQVVYVPAYNPTTFYGTWPYPTYPPTYLPPPPGYAVGTALATGLAFGAGIAITNSLWGGCDWGGHDVNVNVNRYNNINVNHRIDANRTTSNWNRTNAINNRNQMQASGRLKGGGASGAADRSAYRGRDNVQRDQARQTLSQRTGQNMNASASDRASNIRKGGDAGKRDGARGGGGVGAGNRDEIKNRAQTVNRDNALRDAGNGKLSKQSIERGQQSRAAEHAKGGGLNAGRQNNAGAGGGVRPAAAGGGGHLGGGGGGGGHIGGGGGGGGGRAGGGGGGGHIGGGGGGGGHIGGGGGGGHRRH</sequence>
<feature type="region of interest" description="Disordered" evidence="1">
    <location>
        <begin position="292"/>
        <end position="504"/>
    </location>
</feature>
<dbReference type="PANTHER" id="PTHR40269">
    <property type="entry name" value="OUTER MEMBRANE PROTEIN-RELATED"/>
    <property type="match status" value="1"/>
</dbReference>
<feature type="compositionally biased region" description="Polar residues" evidence="1">
    <location>
        <begin position="337"/>
        <end position="356"/>
    </location>
</feature>
<keyword evidence="2" id="KW-0732">Signal</keyword>
<evidence type="ECO:0000256" key="2">
    <source>
        <dbReference type="SAM" id="SignalP"/>
    </source>
</evidence>
<accession>A0A158JGG6</accession>
<feature type="compositionally biased region" description="Basic and acidic residues" evidence="1">
    <location>
        <begin position="361"/>
        <end position="371"/>
    </location>
</feature>
<evidence type="ECO:0000256" key="1">
    <source>
        <dbReference type="SAM" id="MobiDB-lite"/>
    </source>
</evidence>
<protein>
    <recommendedName>
        <fullName evidence="5">DUF3300 domain-containing protein</fullName>
    </recommendedName>
</protein>
<proteinExistence type="predicted"/>
<reference evidence="3" key="1">
    <citation type="submission" date="2016-01" db="EMBL/GenBank/DDBJ databases">
        <authorList>
            <person name="Peeters C."/>
        </authorList>
    </citation>
    <scope>NUCLEOTIDE SEQUENCE [LARGE SCALE GENOMIC DNA]</scope>
    <source>
        <strain evidence="3">LMG 22934</strain>
    </source>
</reference>
<name>A0A158JGG6_9BURK</name>
<dbReference type="Pfam" id="PF11737">
    <property type="entry name" value="DUF3300"/>
    <property type="match status" value="1"/>
</dbReference>
<dbReference type="STRING" id="326474.AWB65_06626"/>
<feature type="compositionally biased region" description="Gly residues" evidence="1">
    <location>
        <begin position="437"/>
        <end position="504"/>
    </location>
</feature>
<feature type="signal peptide" evidence="2">
    <location>
        <begin position="1"/>
        <end position="32"/>
    </location>
</feature>
<gene>
    <name evidence="3" type="ORF">AWB65_06626</name>
</gene>
<feature type="compositionally biased region" description="Basic and acidic residues" evidence="1">
    <location>
        <begin position="323"/>
        <end position="336"/>
    </location>
</feature>
<evidence type="ECO:0000313" key="4">
    <source>
        <dbReference type="Proteomes" id="UP000054977"/>
    </source>
</evidence>
<evidence type="ECO:0008006" key="5">
    <source>
        <dbReference type="Google" id="ProtNLM"/>
    </source>
</evidence>
<organism evidence="3 4">
    <name type="scientific">Caballeronia humi</name>
    <dbReference type="NCBI Taxonomy" id="326474"/>
    <lineage>
        <taxon>Bacteria</taxon>
        <taxon>Pseudomonadati</taxon>
        <taxon>Pseudomonadota</taxon>
        <taxon>Betaproteobacteria</taxon>
        <taxon>Burkholderiales</taxon>
        <taxon>Burkholderiaceae</taxon>
        <taxon>Caballeronia</taxon>
    </lineage>
</organism>
<dbReference type="Proteomes" id="UP000054977">
    <property type="component" value="Unassembled WGS sequence"/>
</dbReference>
<dbReference type="InterPro" id="IPR021728">
    <property type="entry name" value="DUF3300"/>
</dbReference>
<feature type="compositionally biased region" description="Polar residues" evidence="1">
    <location>
        <begin position="406"/>
        <end position="418"/>
    </location>
</feature>
<feature type="compositionally biased region" description="Low complexity" evidence="1">
    <location>
        <begin position="292"/>
        <end position="303"/>
    </location>
</feature>
<comment type="caution">
    <text evidence="3">The sequence shown here is derived from an EMBL/GenBank/DDBJ whole genome shotgun (WGS) entry which is preliminary data.</text>
</comment>
<keyword evidence="4" id="KW-1185">Reference proteome</keyword>
<dbReference type="AlphaFoldDB" id="A0A158JGG6"/>